<reference evidence="1 2" key="1">
    <citation type="submission" date="2021-12" db="EMBL/GenBank/DDBJ databases">
        <title>Discovery of the Pendulisporaceae a myxobacterial family with distinct sporulation behavior and unique specialized metabolism.</title>
        <authorList>
            <person name="Garcia R."/>
            <person name="Popoff A."/>
            <person name="Bader C.D."/>
            <person name="Loehr J."/>
            <person name="Walesch S."/>
            <person name="Walt C."/>
            <person name="Boldt J."/>
            <person name="Bunk B."/>
            <person name="Haeckl F.J.F.P.J."/>
            <person name="Gunesch A.P."/>
            <person name="Birkelbach J."/>
            <person name="Nuebel U."/>
            <person name="Pietschmann T."/>
            <person name="Bach T."/>
            <person name="Mueller R."/>
        </authorList>
    </citation>
    <scope>NUCLEOTIDE SEQUENCE [LARGE SCALE GENOMIC DNA]</scope>
    <source>
        <strain evidence="1 2">MSr11954</strain>
    </source>
</reference>
<name>A0ABZ2M2J7_9BACT</name>
<organism evidence="1 2">
    <name type="scientific">Pendulispora albinea</name>
    <dbReference type="NCBI Taxonomy" id="2741071"/>
    <lineage>
        <taxon>Bacteria</taxon>
        <taxon>Pseudomonadati</taxon>
        <taxon>Myxococcota</taxon>
        <taxon>Myxococcia</taxon>
        <taxon>Myxococcales</taxon>
        <taxon>Sorangiineae</taxon>
        <taxon>Pendulisporaceae</taxon>
        <taxon>Pendulispora</taxon>
    </lineage>
</organism>
<dbReference type="Proteomes" id="UP001370348">
    <property type="component" value="Chromosome"/>
</dbReference>
<evidence type="ECO:0000313" key="1">
    <source>
        <dbReference type="EMBL" id="WXB16034.1"/>
    </source>
</evidence>
<sequence length="181" mass="20707">MEDPTFEVCEREAFMSLLAARNALLFHSSRESLPGANSDDLFIIPMINESYGKMKNEDLSNHGVFAAEKFYQCADREKLSVSKDPDGAAVCLGRHDILFFLDAGRREGQTQEQAKARTKSILKRDLTSTYPSALIDELTPMVYRTNSADENYALRRFVFETCLFPTEWKAWWNSFNAEKIK</sequence>
<dbReference type="EMBL" id="CP089984">
    <property type="protein sequence ID" value="WXB16034.1"/>
    <property type="molecule type" value="Genomic_DNA"/>
</dbReference>
<gene>
    <name evidence="1" type="ORF">LZC94_01905</name>
</gene>
<evidence type="ECO:0000313" key="2">
    <source>
        <dbReference type="Proteomes" id="UP001370348"/>
    </source>
</evidence>
<protein>
    <submittedName>
        <fullName evidence="1">Uncharacterized protein</fullName>
    </submittedName>
</protein>
<keyword evidence="2" id="KW-1185">Reference proteome</keyword>
<proteinExistence type="predicted"/>
<dbReference type="RefSeq" id="WP_394825663.1">
    <property type="nucleotide sequence ID" value="NZ_CP089984.1"/>
</dbReference>
<accession>A0ABZ2M2J7</accession>